<dbReference type="RefSeq" id="WP_189685724.1">
    <property type="nucleotide sequence ID" value="NZ_BMYK01000002.1"/>
</dbReference>
<gene>
    <name evidence="2" type="ORF">GCM10007320_08570</name>
</gene>
<evidence type="ECO:0000313" key="3">
    <source>
        <dbReference type="Proteomes" id="UP000626210"/>
    </source>
</evidence>
<dbReference type="Proteomes" id="UP000626210">
    <property type="component" value="Unassembled WGS sequence"/>
</dbReference>
<sequence length="520" mass="55778">MSGILAFLQGAAGGAVKGAQMRRDWDQEDEVKKAREEDRAFQREQRERQRQLQREDDELRNNLRAAAAPVALTEGAGGMVRPETMDNRDVGLPENAGQPNDGLMPVAYRVGAQPFADRGAAQAAVQQQNAPEAVNQRVAAAYRAAGQPEKAMQLQSQANAAELQGMQLMDARWRRDLGGAMRGGHAGLAQFATQSEAGPMAGLKVSLIPSADGKTVQYGVAGADGAVAPIPGLPAFSNDERGVTQAAWMLDRAVTPEARMSYYQAQDALQQQRATQAATVARTQANADRDYQLRADNAAETRRHNQASEAAAAARAKTGDAKPLPSSALKMQQEGLDAIGTASSINADLGAMHKQIAEGKLSFGPISNLVNSARNAAGMSNEESRNLSSFRSNLERLRNESLRLNKGVQTDGDAQRAWNELFENLNDTALVQQRLEEIQRLNNRAVELRKLDIDGVRANYGHPPLDTSAYAKQPAAVGQGGPAGRAQAPAAGATVRGEGGKQYRFKGGDPKDRNSWEPVQ</sequence>
<name>A0ABQ3FX22_9BURK</name>
<accession>A0ABQ3FX22</accession>
<dbReference type="EMBL" id="BMYK01000002">
    <property type="protein sequence ID" value="GHC72591.1"/>
    <property type="molecule type" value="Genomic_DNA"/>
</dbReference>
<evidence type="ECO:0000256" key="1">
    <source>
        <dbReference type="SAM" id="MobiDB-lite"/>
    </source>
</evidence>
<feature type="compositionally biased region" description="Basic and acidic residues" evidence="1">
    <location>
        <begin position="498"/>
        <end position="520"/>
    </location>
</feature>
<feature type="region of interest" description="Disordered" evidence="1">
    <location>
        <begin position="472"/>
        <end position="520"/>
    </location>
</feature>
<feature type="region of interest" description="Disordered" evidence="1">
    <location>
        <begin position="299"/>
        <end position="326"/>
    </location>
</feature>
<feature type="region of interest" description="Disordered" evidence="1">
    <location>
        <begin position="13"/>
        <end position="58"/>
    </location>
</feature>
<keyword evidence="3" id="KW-1185">Reference proteome</keyword>
<reference evidence="3" key="1">
    <citation type="journal article" date="2019" name="Int. J. Syst. Evol. Microbiol.">
        <title>The Global Catalogue of Microorganisms (GCM) 10K type strain sequencing project: providing services to taxonomists for standard genome sequencing and annotation.</title>
        <authorList>
            <consortium name="The Broad Institute Genomics Platform"/>
            <consortium name="The Broad Institute Genome Sequencing Center for Infectious Disease"/>
            <person name="Wu L."/>
            <person name="Ma J."/>
        </authorList>
    </citation>
    <scope>NUCLEOTIDE SEQUENCE [LARGE SCALE GENOMIC DNA]</scope>
    <source>
        <strain evidence="3">KCTC 23314</strain>
    </source>
</reference>
<comment type="caution">
    <text evidence="2">The sequence shown here is derived from an EMBL/GenBank/DDBJ whole genome shotgun (WGS) entry which is preliminary data.</text>
</comment>
<feature type="compositionally biased region" description="Basic and acidic residues" evidence="1">
    <location>
        <begin position="21"/>
        <end position="58"/>
    </location>
</feature>
<proteinExistence type="predicted"/>
<protein>
    <submittedName>
        <fullName evidence="2">Uncharacterized protein</fullName>
    </submittedName>
</protein>
<evidence type="ECO:0000313" key="2">
    <source>
        <dbReference type="EMBL" id="GHC72591.1"/>
    </source>
</evidence>
<organism evidence="2 3">
    <name type="scientific">Pseudorhodoferax aquiterrae</name>
    <dbReference type="NCBI Taxonomy" id="747304"/>
    <lineage>
        <taxon>Bacteria</taxon>
        <taxon>Pseudomonadati</taxon>
        <taxon>Pseudomonadota</taxon>
        <taxon>Betaproteobacteria</taxon>
        <taxon>Burkholderiales</taxon>
        <taxon>Comamonadaceae</taxon>
    </lineage>
</organism>
<feature type="compositionally biased region" description="Low complexity" evidence="1">
    <location>
        <begin position="307"/>
        <end position="316"/>
    </location>
</feature>
<feature type="compositionally biased region" description="Low complexity" evidence="1">
    <location>
        <begin position="484"/>
        <end position="493"/>
    </location>
</feature>